<keyword evidence="11" id="KW-0995">Kinetochore</keyword>
<evidence type="ECO:0000256" key="1">
    <source>
        <dbReference type="ARBA" id="ARBA00004123"/>
    </source>
</evidence>
<evidence type="ECO:0000256" key="5">
    <source>
        <dbReference type="ARBA" id="ARBA00022454"/>
    </source>
</evidence>
<keyword evidence="8" id="KW-0493">Microtubule</keyword>
<sequence>MTLLDNHLEQIALSSAAIAELPFPTPKIFTNALLHSHDITALIRDTEAHERALFTLGPPDQGSRPSTANIARRTTVHGLNGAGEHYTNGGGLMRNQRLGSAMASLLGGELVEQIRKEGAKESKERGEVDVDLLLKGAEKLCGVYPIAGAPDRIASLRTRYQQLTSSIGRYEAKVAKQMAQLARMNKQKDDNEDDEDFEDESVDECNGHDEFRVTEEDLRREDDEIRELEKKKRTLEDRVSGMERDLGGLLR</sequence>
<keyword evidence="12" id="KW-0175">Coiled coil</keyword>
<name>A0ABR4AJR3_9LECA</name>
<dbReference type="InterPro" id="IPR013966">
    <property type="entry name" value="Spc34"/>
</dbReference>
<dbReference type="Proteomes" id="UP001590950">
    <property type="component" value="Unassembled WGS sequence"/>
</dbReference>
<evidence type="ECO:0000256" key="2">
    <source>
        <dbReference type="ARBA" id="ARBA00004186"/>
    </source>
</evidence>
<feature type="compositionally biased region" description="Basic and acidic residues" evidence="19">
    <location>
        <begin position="205"/>
        <end position="220"/>
    </location>
</feature>
<organism evidence="20 21">
    <name type="scientific">Stereocaulon virgatum</name>
    <dbReference type="NCBI Taxonomy" id="373712"/>
    <lineage>
        <taxon>Eukaryota</taxon>
        <taxon>Fungi</taxon>
        <taxon>Dikarya</taxon>
        <taxon>Ascomycota</taxon>
        <taxon>Pezizomycotina</taxon>
        <taxon>Lecanoromycetes</taxon>
        <taxon>OSLEUM clade</taxon>
        <taxon>Lecanoromycetidae</taxon>
        <taxon>Lecanorales</taxon>
        <taxon>Lecanorineae</taxon>
        <taxon>Stereocaulaceae</taxon>
        <taxon>Stereocaulon</taxon>
    </lineage>
</organism>
<evidence type="ECO:0000256" key="3">
    <source>
        <dbReference type="ARBA" id="ARBA00004629"/>
    </source>
</evidence>
<evidence type="ECO:0000256" key="16">
    <source>
        <dbReference type="ARBA" id="ARBA00023328"/>
    </source>
</evidence>
<keyword evidence="14" id="KW-0539">Nucleus</keyword>
<keyword evidence="16" id="KW-0137">Centromere</keyword>
<evidence type="ECO:0000256" key="18">
    <source>
        <dbReference type="ARBA" id="ARBA00044346"/>
    </source>
</evidence>
<keyword evidence="10" id="KW-0159">Chromosome partition</keyword>
<reference evidence="20 21" key="1">
    <citation type="submission" date="2024-09" db="EMBL/GenBank/DDBJ databases">
        <title>Rethinking Asexuality: The Enigmatic Case of Functional Sexual Genes in Lepraria (Stereocaulaceae).</title>
        <authorList>
            <person name="Doellman M."/>
            <person name="Sun Y."/>
            <person name="Barcenas-Pena A."/>
            <person name="Lumbsch H.T."/>
            <person name="Grewe F."/>
        </authorList>
    </citation>
    <scope>NUCLEOTIDE SEQUENCE [LARGE SCALE GENOMIC DNA]</scope>
    <source>
        <strain evidence="20 21">Mercado 3170</strain>
    </source>
</reference>
<proteinExistence type="inferred from homology"/>
<comment type="subcellular location">
    <subcellularLocation>
        <location evidence="3">Chromosome</location>
        <location evidence="3">Centromere</location>
        <location evidence="3">Kinetochore</location>
    </subcellularLocation>
    <subcellularLocation>
        <location evidence="2">Cytoplasm</location>
        <location evidence="2">Cytoskeleton</location>
        <location evidence="2">Spindle</location>
    </subcellularLocation>
    <subcellularLocation>
        <location evidence="1">Nucleus</location>
    </subcellularLocation>
</comment>
<evidence type="ECO:0000256" key="13">
    <source>
        <dbReference type="ARBA" id="ARBA00023212"/>
    </source>
</evidence>
<keyword evidence="6" id="KW-0963">Cytoplasm</keyword>
<dbReference type="Gene3D" id="1.10.287.1490">
    <property type="match status" value="1"/>
</dbReference>
<evidence type="ECO:0000256" key="4">
    <source>
        <dbReference type="ARBA" id="ARBA00008491"/>
    </source>
</evidence>
<evidence type="ECO:0000256" key="11">
    <source>
        <dbReference type="ARBA" id="ARBA00022838"/>
    </source>
</evidence>
<evidence type="ECO:0000256" key="8">
    <source>
        <dbReference type="ARBA" id="ARBA00022701"/>
    </source>
</evidence>
<comment type="similarity">
    <text evidence="4">Belongs to the DASH complex SPC34 family.</text>
</comment>
<comment type="caution">
    <text evidence="20">The sequence shown here is derived from an EMBL/GenBank/DDBJ whole genome shotgun (WGS) entry which is preliminary data.</text>
</comment>
<evidence type="ECO:0000313" key="21">
    <source>
        <dbReference type="Proteomes" id="UP001590950"/>
    </source>
</evidence>
<evidence type="ECO:0000256" key="19">
    <source>
        <dbReference type="SAM" id="MobiDB-lite"/>
    </source>
</evidence>
<keyword evidence="15" id="KW-0131">Cell cycle</keyword>
<evidence type="ECO:0000256" key="17">
    <source>
        <dbReference type="ARBA" id="ARBA00044112"/>
    </source>
</evidence>
<accession>A0ABR4AJR3</accession>
<feature type="compositionally biased region" description="Acidic residues" evidence="19">
    <location>
        <begin position="190"/>
        <end position="203"/>
    </location>
</feature>
<dbReference type="EMBL" id="JBEFKJ010000006">
    <property type="protein sequence ID" value="KAL2045746.1"/>
    <property type="molecule type" value="Genomic_DNA"/>
</dbReference>
<keyword evidence="21" id="KW-1185">Reference proteome</keyword>
<feature type="region of interest" description="Disordered" evidence="19">
    <location>
        <begin position="182"/>
        <end position="220"/>
    </location>
</feature>
<evidence type="ECO:0000256" key="15">
    <source>
        <dbReference type="ARBA" id="ARBA00023306"/>
    </source>
</evidence>
<evidence type="ECO:0000256" key="12">
    <source>
        <dbReference type="ARBA" id="ARBA00023054"/>
    </source>
</evidence>
<keyword evidence="9" id="KW-0498">Mitosis</keyword>
<evidence type="ECO:0000256" key="14">
    <source>
        <dbReference type="ARBA" id="ARBA00023242"/>
    </source>
</evidence>
<keyword evidence="5" id="KW-0158">Chromosome</keyword>
<protein>
    <recommendedName>
        <fullName evidence="17">DASH complex subunit SPC34</fullName>
    </recommendedName>
    <alternativeName>
        <fullName evidence="18">Outer kinetochore protein SPC34</fullName>
    </alternativeName>
</protein>
<keyword evidence="7" id="KW-0132">Cell division</keyword>
<dbReference type="Pfam" id="PF08657">
    <property type="entry name" value="DASH_Spc34"/>
    <property type="match status" value="2"/>
</dbReference>
<evidence type="ECO:0000256" key="6">
    <source>
        <dbReference type="ARBA" id="ARBA00022490"/>
    </source>
</evidence>
<evidence type="ECO:0000256" key="9">
    <source>
        <dbReference type="ARBA" id="ARBA00022776"/>
    </source>
</evidence>
<evidence type="ECO:0000256" key="7">
    <source>
        <dbReference type="ARBA" id="ARBA00022618"/>
    </source>
</evidence>
<keyword evidence="13" id="KW-0206">Cytoskeleton</keyword>
<evidence type="ECO:0000256" key="10">
    <source>
        <dbReference type="ARBA" id="ARBA00022829"/>
    </source>
</evidence>
<gene>
    <name evidence="20" type="ORF">N7G274_002177</name>
</gene>
<evidence type="ECO:0000313" key="20">
    <source>
        <dbReference type="EMBL" id="KAL2045746.1"/>
    </source>
</evidence>